<dbReference type="STRING" id="1314778.A0A5C3P4C2"/>
<dbReference type="InterPro" id="IPR013154">
    <property type="entry name" value="ADH-like_N"/>
</dbReference>
<dbReference type="InterPro" id="IPR036291">
    <property type="entry name" value="NAD(P)-bd_dom_sf"/>
</dbReference>
<dbReference type="EMBL" id="ML211370">
    <property type="protein sequence ID" value="TFK83727.1"/>
    <property type="molecule type" value="Genomic_DNA"/>
</dbReference>
<dbReference type="Pfam" id="PF08240">
    <property type="entry name" value="ADH_N"/>
    <property type="match status" value="1"/>
</dbReference>
<name>A0A5C3P4C2_9APHY</name>
<dbReference type="Gene3D" id="3.40.50.720">
    <property type="entry name" value="NAD(P)-binding Rossmann-like Domain"/>
    <property type="match status" value="1"/>
</dbReference>
<keyword evidence="3" id="KW-1185">Reference proteome</keyword>
<evidence type="ECO:0000313" key="3">
    <source>
        <dbReference type="Proteomes" id="UP000308197"/>
    </source>
</evidence>
<proteinExistence type="predicted"/>
<dbReference type="AlphaFoldDB" id="A0A5C3P4C2"/>
<gene>
    <name evidence="2" type="ORF">K466DRAFT_497914</name>
</gene>
<dbReference type="InterPro" id="IPR020843">
    <property type="entry name" value="ER"/>
</dbReference>
<dbReference type="PANTHER" id="PTHR45348">
    <property type="entry name" value="HYPOTHETICAL OXIDOREDUCTASE (EUROFUNG)"/>
    <property type="match status" value="1"/>
</dbReference>
<accession>A0A5C3P4C2</accession>
<organism evidence="2 3">
    <name type="scientific">Polyporus arcularius HHB13444</name>
    <dbReference type="NCBI Taxonomy" id="1314778"/>
    <lineage>
        <taxon>Eukaryota</taxon>
        <taxon>Fungi</taxon>
        <taxon>Dikarya</taxon>
        <taxon>Basidiomycota</taxon>
        <taxon>Agaricomycotina</taxon>
        <taxon>Agaricomycetes</taxon>
        <taxon>Polyporales</taxon>
        <taxon>Polyporaceae</taxon>
        <taxon>Polyporus</taxon>
    </lineage>
</organism>
<sequence length="359" mass="38038">MSNIPTQQKALFLESKFGQFAVRTTDVPKPAADDVLVKIEATALNPLDWKIQAHGPFVQVYPTILGFDGAGTVVSAGENVSSVAVGDRVIVQGWYDAANGSVHGTFLEYFASPAKLVGKIPVSISFDEAATLPCGLANAAFPLYNHTEDALFTSAKLLPPWVEGGRGNYAGKPILVLGGATSIGQFVIQLARLSGFSPIITTASLHNAPFLKSLGATHVLDRKLPAEQLVAEATKFAGDLFDYVYDAVSLSDTLELGYALTAPKGDFVVVSSLSEMKAAHPDTDKRIHMPNGLYGSPVNREIGASLLAALPELLASGDIKPNRPEVLPGGLHSIVGGLERRRNDQVSGVKLVVRPRETA</sequence>
<protein>
    <submittedName>
        <fullName evidence="2">GroES-like protein</fullName>
    </submittedName>
</protein>
<dbReference type="InterPro" id="IPR011032">
    <property type="entry name" value="GroES-like_sf"/>
</dbReference>
<dbReference type="SUPFAM" id="SSF50129">
    <property type="entry name" value="GroES-like"/>
    <property type="match status" value="1"/>
</dbReference>
<dbReference type="GO" id="GO:0016651">
    <property type="term" value="F:oxidoreductase activity, acting on NAD(P)H"/>
    <property type="evidence" value="ECO:0007669"/>
    <property type="project" value="InterPro"/>
</dbReference>
<dbReference type="SUPFAM" id="SSF51735">
    <property type="entry name" value="NAD(P)-binding Rossmann-fold domains"/>
    <property type="match status" value="1"/>
</dbReference>
<dbReference type="InterPro" id="IPR047122">
    <property type="entry name" value="Trans-enoyl_RdTase-like"/>
</dbReference>
<evidence type="ECO:0000313" key="2">
    <source>
        <dbReference type="EMBL" id="TFK83727.1"/>
    </source>
</evidence>
<dbReference type="Proteomes" id="UP000308197">
    <property type="component" value="Unassembled WGS sequence"/>
</dbReference>
<dbReference type="CDD" id="cd08249">
    <property type="entry name" value="enoyl_reductase_like"/>
    <property type="match status" value="1"/>
</dbReference>
<feature type="domain" description="Enoyl reductase (ER)" evidence="1">
    <location>
        <begin position="18"/>
        <end position="335"/>
    </location>
</feature>
<dbReference type="InterPro" id="IPR013149">
    <property type="entry name" value="ADH-like_C"/>
</dbReference>
<dbReference type="Gene3D" id="3.90.180.10">
    <property type="entry name" value="Medium-chain alcohol dehydrogenases, catalytic domain"/>
    <property type="match status" value="1"/>
</dbReference>
<dbReference type="SMART" id="SM00829">
    <property type="entry name" value="PKS_ER"/>
    <property type="match status" value="1"/>
</dbReference>
<evidence type="ECO:0000259" key="1">
    <source>
        <dbReference type="SMART" id="SM00829"/>
    </source>
</evidence>
<dbReference type="InParanoid" id="A0A5C3P4C2"/>
<dbReference type="Pfam" id="PF00107">
    <property type="entry name" value="ADH_zinc_N"/>
    <property type="match status" value="1"/>
</dbReference>
<reference evidence="2 3" key="1">
    <citation type="journal article" date="2019" name="Nat. Ecol. Evol.">
        <title>Megaphylogeny resolves global patterns of mushroom evolution.</title>
        <authorList>
            <person name="Varga T."/>
            <person name="Krizsan K."/>
            <person name="Foldi C."/>
            <person name="Dima B."/>
            <person name="Sanchez-Garcia M."/>
            <person name="Sanchez-Ramirez S."/>
            <person name="Szollosi G.J."/>
            <person name="Szarkandi J.G."/>
            <person name="Papp V."/>
            <person name="Albert L."/>
            <person name="Andreopoulos W."/>
            <person name="Angelini C."/>
            <person name="Antonin V."/>
            <person name="Barry K.W."/>
            <person name="Bougher N.L."/>
            <person name="Buchanan P."/>
            <person name="Buyck B."/>
            <person name="Bense V."/>
            <person name="Catcheside P."/>
            <person name="Chovatia M."/>
            <person name="Cooper J."/>
            <person name="Damon W."/>
            <person name="Desjardin D."/>
            <person name="Finy P."/>
            <person name="Geml J."/>
            <person name="Haridas S."/>
            <person name="Hughes K."/>
            <person name="Justo A."/>
            <person name="Karasinski D."/>
            <person name="Kautmanova I."/>
            <person name="Kiss B."/>
            <person name="Kocsube S."/>
            <person name="Kotiranta H."/>
            <person name="LaButti K.M."/>
            <person name="Lechner B.E."/>
            <person name="Liimatainen K."/>
            <person name="Lipzen A."/>
            <person name="Lukacs Z."/>
            <person name="Mihaltcheva S."/>
            <person name="Morgado L.N."/>
            <person name="Niskanen T."/>
            <person name="Noordeloos M.E."/>
            <person name="Ohm R.A."/>
            <person name="Ortiz-Santana B."/>
            <person name="Ovrebo C."/>
            <person name="Racz N."/>
            <person name="Riley R."/>
            <person name="Savchenko A."/>
            <person name="Shiryaev A."/>
            <person name="Soop K."/>
            <person name="Spirin V."/>
            <person name="Szebenyi C."/>
            <person name="Tomsovsky M."/>
            <person name="Tulloss R.E."/>
            <person name="Uehling J."/>
            <person name="Grigoriev I.V."/>
            <person name="Vagvolgyi C."/>
            <person name="Papp T."/>
            <person name="Martin F.M."/>
            <person name="Miettinen O."/>
            <person name="Hibbett D.S."/>
            <person name="Nagy L.G."/>
        </authorList>
    </citation>
    <scope>NUCLEOTIDE SEQUENCE [LARGE SCALE GENOMIC DNA]</scope>
    <source>
        <strain evidence="2 3">HHB13444</strain>
    </source>
</reference>
<dbReference type="PANTHER" id="PTHR45348:SF2">
    <property type="entry name" value="ZINC-TYPE ALCOHOL DEHYDROGENASE-LIKE PROTEIN C2E1P3.01"/>
    <property type="match status" value="1"/>
</dbReference>